<gene>
    <name evidence="5" type="ORF">ACFOEE_18705</name>
</gene>
<evidence type="ECO:0000256" key="2">
    <source>
        <dbReference type="ARBA" id="ARBA00023125"/>
    </source>
</evidence>
<keyword evidence="2" id="KW-0238">DNA-binding</keyword>
<sequence>MVELDKKDRQLLQALQTNARLSNSALAEAVSLSDTPCLRRIKNLQSNGVILGYHAALNPKALGWSVLVYAFIRLTENSAQAASQFEAHVEALPQVLSCSVISGSYDYLLEIIAEDLERYEYFLKHRLATFAPIAAMESTIVLKQTFTRRSLPI</sequence>
<evidence type="ECO:0000313" key="6">
    <source>
        <dbReference type="Proteomes" id="UP001595453"/>
    </source>
</evidence>
<dbReference type="EMBL" id="JBHRSD010000040">
    <property type="protein sequence ID" value="MFC3034537.1"/>
    <property type="molecule type" value="Genomic_DNA"/>
</dbReference>
<accession>A0ABV7CPT5</accession>
<feature type="domain" description="HTH asnC-type" evidence="4">
    <location>
        <begin position="4"/>
        <end position="65"/>
    </location>
</feature>
<dbReference type="Pfam" id="PF01037">
    <property type="entry name" value="AsnC_trans_reg"/>
    <property type="match status" value="1"/>
</dbReference>
<protein>
    <submittedName>
        <fullName evidence="5">Lrp/AsnC family transcriptional regulator</fullName>
    </submittedName>
</protein>
<comment type="caution">
    <text evidence="5">The sequence shown here is derived from an EMBL/GenBank/DDBJ whole genome shotgun (WGS) entry which is preliminary data.</text>
</comment>
<proteinExistence type="predicted"/>
<dbReference type="PRINTS" id="PR00033">
    <property type="entry name" value="HTHASNC"/>
</dbReference>
<keyword evidence="1" id="KW-0805">Transcription regulation</keyword>
<dbReference type="Gene3D" id="3.30.70.920">
    <property type="match status" value="1"/>
</dbReference>
<dbReference type="Proteomes" id="UP001595453">
    <property type="component" value="Unassembled WGS sequence"/>
</dbReference>
<evidence type="ECO:0000259" key="4">
    <source>
        <dbReference type="PROSITE" id="PS50956"/>
    </source>
</evidence>
<dbReference type="Gene3D" id="1.10.10.10">
    <property type="entry name" value="Winged helix-like DNA-binding domain superfamily/Winged helix DNA-binding domain"/>
    <property type="match status" value="1"/>
</dbReference>
<dbReference type="PANTHER" id="PTHR30154">
    <property type="entry name" value="LEUCINE-RESPONSIVE REGULATORY PROTEIN"/>
    <property type="match status" value="1"/>
</dbReference>
<name>A0ABV7CPT5_9GAMM</name>
<dbReference type="InterPro" id="IPR019887">
    <property type="entry name" value="Tscrpt_reg_AsnC/Lrp_C"/>
</dbReference>
<dbReference type="InterPro" id="IPR011008">
    <property type="entry name" value="Dimeric_a/b-barrel"/>
</dbReference>
<dbReference type="PANTHER" id="PTHR30154:SF34">
    <property type="entry name" value="TRANSCRIPTIONAL REGULATOR AZLB"/>
    <property type="match status" value="1"/>
</dbReference>
<reference evidence="6" key="1">
    <citation type="journal article" date="2019" name="Int. J. Syst. Evol. Microbiol.">
        <title>The Global Catalogue of Microorganisms (GCM) 10K type strain sequencing project: providing services to taxonomists for standard genome sequencing and annotation.</title>
        <authorList>
            <consortium name="The Broad Institute Genomics Platform"/>
            <consortium name="The Broad Institute Genome Sequencing Center for Infectious Disease"/>
            <person name="Wu L."/>
            <person name="Ma J."/>
        </authorList>
    </citation>
    <scope>NUCLEOTIDE SEQUENCE [LARGE SCALE GENOMIC DNA]</scope>
    <source>
        <strain evidence="6">KCTC 42730</strain>
    </source>
</reference>
<dbReference type="PROSITE" id="PS50956">
    <property type="entry name" value="HTH_ASNC_2"/>
    <property type="match status" value="1"/>
</dbReference>
<keyword evidence="3" id="KW-0804">Transcription</keyword>
<dbReference type="SUPFAM" id="SSF46785">
    <property type="entry name" value="Winged helix' DNA-binding domain"/>
    <property type="match status" value="1"/>
</dbReference>
<dbReference type="InterPro" id="IPR019888">
    <property type="entry name" value="Tscrpt_reg_AsnC-like"/>
</dbReference>
<dbReference type="InterPro" id="IPR036388">
    <property type="entry name" value="WH-like_DNA-bd_sf"/>
</dbReference>
<evidence type="ECO:0000256" key="1">
    <source>
        <dbReference type="ARBA" id="ARBA00023015"/>
    </source>
</evidence>
<dbReference type="InterPro" id="IPR036390">
    <property type="entry name" value="WH_DNA-bd_sf"/>
</dbReference>
<dbReference type="Pfam" id="PF13404">
    <property type="entry name" value="HTH_AsnC-type"/>
    <property type="match status" value="1"/>
</dbReference>
<dbReference type="RefSeq" id="WP_377128002.1">
    <property type="nucleotide sequence ID" value="NZ_JBHRSD010000040.1"/>
</dbReference>
<keyword evidence="6" id="KW-1185">Reference proteome</keyword>
<dbReference type="InterPro" id="IPR000485">
    <property type="entry name" value="AsnC-type_HTH_dom"/>
</dbReference>
<dbReference type="SMART" id="SM00344">
    <property type="entry name" value="HTH_ASNC"/>
    <property type="match status" value="1"/>
</dbReference>
<evidence type="ECO:0000256" key="3">
    <source>
        <dbReference type="ARBA" id="ARBA00023163"/>
    </source>
</evidence>
<organism evidence="5 6">
    <name type="scientific">Pseudoalteromonas fenneropenaei</name>
    <dbReference type="NCBI Taxonomy" id="1737459"/>
    <lineage>
        <taxon>Bacteria</taxon>
        <taxon>Pseudomonadati</taxon>
        <taxon>Pseudomonadota</taxon>
        <taxon>Gammaproteobacteria</taxon>
        <taxon>Alteromonadales</taxon>
        <taxon>Pseudoalteromonadaceae</taxon>
        <taxon>Pseudoalteromonas</taxon>
    </lineage>
</organism>
<dbReference type="SUPFAM" id="SSF54909">
    <property type="entry name" value="Dimeric alpha+beta barrel"/>
    <property type="match status" value="1"/>
</dbReference>
<evidence type="ECO:0000313" key="5">
    <source>
        <dbReference type="EMBL" id="MFC3034537.1"/>
    </source>
</evidence>